<dbReference type="Pfam" id="PF00690">
    <property type="entry name" value="Cation_ATPase_N"/>
    <property type="match status" value="1"/>
</dbReference>
<keyword evidence="5" id="KW-0479">Metal-binding</keyword>
<keyword evidence="10 12" id="KW-1133">Transmembrane helix</keyword>
<dbReference type="NCBIfam" id="TIGR01494">
    <property type="entry name" value="ATPase_P-type"/>
    <property type="match status" value="2"/>
</dbReference>
<evidence type="ECO:0000256" key="6">
    <source>
        <dbReference type="ARBA" id="ARBA00022741"/>
    </source>
</evidence>
<feature type="transmembrane region" description="Helical" evidence="12">
    <location>
        <begin position="831"/>
        <end position="853"/>
    </location>
</feature>
<keyword evidence="11 12" id="KW-0472">Membrane</keyword>
<dbReference type="Pfam" id="PF00702">
    <property type="entry name" value="Hydrolase"/>
    <property type="match status" value="1"/>
</dbReference>
<dbReference type="SUPFAM" id="SSF81653">
    <property type="entry name" value="Calcium ATPase, transduction domain A"/>
    <property type="match status" value="1"/>
</dbReference>
<protein>
    <recommendedName>
        <fullName evidence="12">Plasma membrane ATPase</fullName>
        <ecNumber evidence="12">7.1.2.1</ecNumber>
    </recommendedName>
</protein>
<dbReference type="SMART" id="SM00831">
    <property type="entry name" value="Cation_ATPase_N"/>
    <property type="match status" value="1"/>
</dbReference>
<dbReference type="GO" id="GO:0005886">
    <property type="term" value="C:plasma membrane"/>
    <property type="evidence" value="ECO:0007669"/>
    <property type="project" value="UniProtKB-SubCell"/>
</dbReference>
<comment type="similarity">
    <text evidence="2 12">Belongs to the cation transport ATPase (P-type) (TC 3.A.3) family. Type IIIA subfamily.</text>
</comment>
<dbReference type="InterPro" id="IPR018303">
    <property type="entry name" value="ATPase_P-typ_P_site"/>
</dbReference>
<dbReference type="InterPro" id="IPR059000">
    <property type="entry name" value="ATPase_P-type_domA"/>
</dbReference>
<dbReference type="PANTHER" id="PTHR42861">
    <property type="entry name" value="CALCIUM-TRANSPORTING ATPASE"/>
    <property type="match status" value="1"/>
</dbReference>
<evidence type="ECO:0000256" key="11">
    <source>
        <dbReference type="ARBA" id="ARBA00023136"/>
    </source>
</evidence>
<comment type="caution">
    <text evidence="14">The sequence shown here is derived from an EMBL/GenBank/DDBJ whole genome shotgun (WGS) entry which is preliminary data.</text>
</comment>
<evidence type="ECO:0000256" key="4">
    <source>
        <dbReference type="ARBA" id="ARBA00022692"/>
    </source>
</evidence>
<dbReference type="PRINTS" id="PR00120">
    <property type="entry name" value="HATPASE"/>
</dbReference>
<reference evidence="14 15" key="1">
    <citation type="submission" date="2020-03" db="EMBL/GenBank/DDBJ databases">
        <title>Genome sequence of Toxoplasma gondii RH-88 strain.</title>
        <authorList>
            <person name="Lorenzi H.A."/>
            <person name="Venepally P."/>
            <person name="Rozenberg A."/>
            <person name="Sibley D."/>
        </authorList>
    </citation>
    <scope>NUCLEOTIDE SEQUENCE [LARGE SCALE GENOMIC DNA]</scope>
    <source>
        <strain evidence="14 15">RH-88</strain>
    </source>
</reference>
<dbReference type="InterPro" id="IPR036412">
    <property type="entry name" value="HAD-like_sf"/>
</dbReference>
<evidence type="ECO:0000313" key="14">
    <source>
        <dbReference type="EMBL" id="KAF4643923.1"/>
    </source>
</evidence>
<dbReference type="AlphaFoldDB" id="A0A7J6K8Z8"/>
<dbReference type="FunFam" id="3.40.50.1000:FF:000211">
    <property type="entry name" value="Plasma membrane ATPase"/>
    <property type="match status" value="1"/>
</dbReference>
<keyword evidence="14" id="KW-0378">Hydrolase</keyword>
<keyword evidence="12" id="KW-0375">Hydrogen ion transport</keyword>
<keyword evidence="7 12" id="KW-0067">ATP-binding</keyword>
<accession>A0A7J6K8Z8</accession>
<dbReference type="NCBIfam" id="TIGR01647">
    <property type="entry name" value="ATPase-IIIA_H"/>
    <property type="match status" value="1"/>
</dbReference>
<dbReference type="PRINTS" id="PR00119">
    <property type="entry name" value="CATATPASE"/>
</dbReference>
<keyword evidence="6 12" id="KW-0547">Nucleotide-binding</keyword>
<evidence type="ECO:0000256" key="8">
    <source>
        <dbReference type="ARBA" id="ARBA00022842"/>
    </source>
</evidence>
<proteinExistence type="inferred from homology"/>
<dbReference type="SUPFAM" id="SSF56784">
    <property type="entry name" value="HAD-like"/>
    <property type="match status" value="1"/>
</dbReference>
<feature type="transmembrane region" description="Helical" evidence="12">
    <location>
        <begin position="791"/>
        <end position="810"/>
    </location>
</feature>
<feature type="transmembrane region" description="Helical" evidence="12">
    <location>
        <begin position="131"/>
        <end position="147"/>
    </location>
</feature>
<dbReference type="InterPro" id="IPR008250">
    <property type="entry name" value="ATPase_P-typ_transduc_dom_A_sf"/>
</dbReference>
<evidence type="ECO:0000256" key="12">
    <source>
        <dbReference type="RuleBase" id="RU362083"/>
    </source>
</evidence>
<feature type="transmembrane region" description="Helical" evidence="12">
    <location>
        <begin position="684"/>
        <end position="701"/>
    </location>
</feature>
<dbReference type="Pfam" id="PF00122">
    <property type="entry name" value="E1-E2_ATPase"/>
    <property type="match status" value="1"/>
</dbReference>
<evidence type="ECO:0000256" key="5">
    <source>
        <dbReference type="ARBA" id="ARBA00022723"/>
    </source>
</evidence>
<evidence type="ECO:0000256" key="9">
    <source>
        <dbReference type="ARBA" id="ARBA00022967"/>
    </source>
</evidence>
<comment type="catalytic activity">
    <reaction evidence="12">
        <text>ATP + H2O + H(+)(in) = ADP + phosphate + 2 H(+)(out)</text>
        <dbReference type="Rhea" id="RHEA:20852"/>
        <dbReference type="ChEBI" id="CHEBI:15377"/>
        <dbReference type="ChEBI" id="CHEBI:15378"/>
        <dbReference type="ChEBI" id="CHEBI:30616"/>
        <dbReference type="ChEBI" id="CHEBI:43474"/>
        <dbReference type="ChEBI" id="CHEBI:456216"/>
        <dbReference type="EC" id="7.1.2.1"/>
    </reaction>
</comment>
<dbReference type="PROSITE" id="PS00154">
    <property type="entry name" value="ATPASE_E1_E2"/>
    <property type="match status" value="1"/>
</dbReference>
<keyword evidence="8 12" id="KW-0460">Magnesium</keyword>
<name>A0A7J6K8Z8_TOXGO</name>
<dbReference type="Gene3D" id="2.70.150.10">
    <property type="entry name" value="Calcium-transporting ATPase, cytoplasmic transduction domain A"/>
    <property type="match status" value="1"/>
</dbReference>
<dbReference type="GO" id="GO:0008553">
    <property type="term" value="F:P-type proton-exporting transporter activity"/>
    <property type="evidence" value="ECO:0007669"/>
    <property type="project" value="UniProtKB-UniRule"/>
</dbReference>
<evidence type="ECO:0000256" key="2">
    <source>
        <dbReference type="ARBA" id="ARBA00008804"/>
    </source>
</evidence>
<dbReference type="InterPro" id="IPR044492">
    <property type="entry name" value="P_typ_ATPase_HD_dom"/>
</dbReference>
<dbReference type="GO" id="GO:0005524">
    <property type="term" value="F:ATP binding"/>
    <property type="evidence" value="ECO:0007669"/>
    <property type="project" value="UniProtKB-UniRule"/>
</dbReference>
<sequence>MSREEPYLEAVYGELHDTVERVGDISLMVDEVSVENSPSGYPPLGDSRDVTVFNSPSRSSSPDSFADEVQGLTNQEAEKLQMTVGFNEIATQRKPGILVFLSYFVGTVPIIMILTAIITASIPGVTGERDFFSLTAILVELFLIVGMEHISERNAGNAVGELEKLNAPMCQCKRDGQWVTIAARELVPGDIVALRGGTIAPADGRLVGRGLPILVDESSLTGESLAVTKARGDTMLQGAVIQSGELYLLVEKTGADTLFGKALELLGKTETKGNLKQVLEKVARLICGVGAVFSVVLMFVLVFRDDVPWYQAFAFGLALLCCILPSAMPLVTTAVLSTGALELSREKALVSRLSAIEELAGMDILCSDKTGTLTLNKLVIDKEEIIEAPGFSKDEVLLYASLASKQENPEPIDKAIHEAQPGVDLSPYKILQFVPFNPLDKRSEATVKFPDGKIRVIVKGAPQLVMKMLGDSSAHLIKEFDFAMNRQAERGLRTLGVAMCEATVPADGSAVRTGELEFLGLISMLDPPREDTASTVDKAMDLGIDVKMITGDQRAIAMEMCRRLNMGTNVLGEEAWSGEVDLATKMGGFGKLAESANGFAQVNPEHKFLIVQSLQEEKHMVGMTGDGVNDAPALKKADVGIAVAGASDAARAAADIILLESGLSPIIQALIVSRCIFQRLRNYVVFRVATSLLLLLSYWTTAMMRVVSPPLWCLLLLKVLNDVSMMATSTDQVVASTKPENWKAVETLAISATLGTVGAVACIVFSVLASPTTQEHTRFWEAWGLQPLTRSQLNLAIFLLAGILIQSGLFSARTKGAFFFCDSKKTKAPSLLICLSSSLAVIFMTFFTVYFDADWDDGTDFGICGTGWGAAGVIWLYALLWYLAMDAFKVLVVKAFFDETGLCSCVHGDANQRKKAFQEFRRLRREAQTQKLAAGVAATVQKQRDSYEQQRRSNIGGRPSVHLLAPPVAQEVRPRFESGLQPSFSGSFICVPHSESASELKRLDQQVAGAMEKLQILMKWKEDLEAHSEFHRGDSAHEERKHFLGDSFLQETVEK</sequence>
<dbReference type="Gene3D" id="1.20.1110.10">
    <property type="entry name" value="Calcium-transporting ATPase, transmembrane domain"/>
    <property type="match status" value="1"/>
</dbReference>
<feature type="transmembrane region" description="Helical" evidence="12">
    <location>
        <begin position="309"/>
        <end position="336"/>
    </location>
</feature>
<evidence type="ECO:0000259" key="13">
    <source>
        <dbReference type="SMART" id="SM00831"/>
    </source>
</evidence>
<dbReference type="InterPro" id="IPR023214">
    <property type="entry name" value="HAD_sf"/>
</dbReference>
<evidence type="ECO:0000256" key="3">
    <source>
        <dbReference type="ARBA" id="ARBA00022553"/>
    </source>
</evidence>
<evidence type="ECO:0000256" key="1">
    <source>
        <dbReference type="ARBA" id="ARBA00004141"/>
    </source>
</evidence>
<keyword evidence="12" id="KW-0813">Transport</keyword>
<evidence type="ECO:0000256" key="7">
    <source>
        <dbReference type="ARBA" id="ARBA00022840"/>
    </source>
</evidence>
<dbReference type="Proteomes" id="UP000557509">
    <property type="component" value="Unassembled WGS sequence"/>
</dbReference>
<dbReference type="InterPro" id="IPR023298">
    <property type="entry name" value="ATPase_P-typ_TM_dom_sf"/>
</dbReference>
<dbReference type="GO" id="GO:0120029">
    <property type="term" value="P:proton export across plasma membrane"/>
    <property type="evidence" value="ECO:0007669"/>
    <property type="project" value="UniProtKB-UniRule"/>
</dbReference>
<gene>
    <name evidence="14" type="ORF">TGRH88_026790</name>
</gene>
<dbReference type="Gene3D" id="3.40.50.1000">
    <property type="entry name" value="HAD superfamily/HAD-like"/>
    <property type="match status" value="1"/>
</dbReference>
<keyword evidence="12" id="KW-0406">Ion transport</keyword>
<feature type="transmembrane region" description="Helical" evidence="12">
    <location>
        <begin position="865"/>
        <end position="884"/>
    </location>
</feature>
<comment type="subcellular location">
    <subcellularLocation>
        <location evidence="12">Cell membrane</location>
        <topology evidence="12">Multi-pass membrane protein</topology>
    </subcellularLocation>
    <subcellularLocation>
        <location evidence="1">Membrane</location>
        <topology evidence="1">Multi-pass membrane protein</topology>
    </subcellularLocation>
</comment>
<dbReference type="EC" id="7.1.2.1" evidence="12"/>
<dbReference type="InterPro" id="IPR023299">
    <property type="entry name" value="ATPase_P-typ_cyto_dom_N"/>
</dbReference>
<evidence type="ECO:0000256" key="10">
    <source>
        <dbReference type="ARBA" id="ARBA00022989"/>
    </source>
</evidence>
<organism evidence="14 15">
    <name type="scientific">Toxoplasma gondii</name>
    <dbReference type="NCBI Taxonomy" id="5811"/>
    <lineage>
        <taxon>Eukaryota</taxon>
        <taxon>Sar</taxon>
        <taxon>Alveolata</taxon>
        <taxon>Apicomplexa</taxon>
        <taxon>Conoidasida</taxon>
        <taxon>Coccidia</taxon>
        <taxon>Eucoccidiorida</taxon>
        <taxon>Eimeriorina</taxon>
        <taxon>Sarcocystidae</taxon>
        <taxon>Toxoplasma</taxon>
    </lineage>
</organism>
<dbReference type="VEuPathDB" id="ToxoDB:TGME49_500272"/>
<feature type="transmembrane region" description="Helical" evidence="12">
    <location>
        <begin position="97"/>
        <end position="119"/>
    </location>
</feature>
<dbReference type="InterPro" id="IPR004014">
    <property type="entry name" value="ATPase_P-typ_cation-transptr_N"/>
</dbReference>
<dbReference type="InterPro" id="IPR001757">
    <property type="entry name" value="P_typ_ATPase"/>
</dbReference>
<dbReference type="SFLD" id="SFLDF00027">
    <property type="entry name" value="p-type_atpase"/>
    <property type="match status" value="1"/>
</dbReference>
<keyword evidence="3" id="KW-0597">Phosphoprotein</keyword>
<feature type="transmembrane region" description="Helical" evidence="12">
    <location>
        <begin position="748"/>
        <end position="771"/>
    </location>
</feature>
<keyword evidence="9 12" id="KW-1278">Translocase</keyword>
<dbReference type="GO" id="GO:0046872">
    <property type="term" value="F:metal ion binding"/>
    <property type="evidence" value="ECO:0007669"/>
    <property type="project" value="UniProtKB-KW"/>
</dbReference>
<feature type="domain" description="Cation-transporting P-type ATPase N-terminal" evidence="13">
    <location>
        <begin position="55"/>
        <end position="124"/>
    </location>
</feature>
<dbReference type="GO" id="GO:0016887">
    <property type="term" value="F:ATP hydrolysis activity"/>
    <property type="evidence" value="ECO:0007669"/>
    <property type="project" value="InterPro"/>
</dbReference>
<dbReference type="SFLD" id="SFLDS00003">
    <property type="entry name" value="Haloacid_Dehalogenase"/>
    <property type="match status" value="1"/>
</dbReference>
<dbReference type="InterPro" id="IPR006534">
    <property type="entry name" value="P-type_ATPase_IIIA"/>
</dbReference>
<dbReference type="SUPFAM" id="SSF81665">
    <property type="entry name" value="Calcium ATPase, transmembrane domain M"/>
    <property type="match status" value="1"/>
</dbReference>
<dbReference type="EMBL" id="JAAUHK010000191">
    <property type="protein sequence ID" value="KAF4643923.1"/>
    <property type="molecule type" value="Genomic_DNA"/>
</dbReference>
<dbReference type="SFLD" id="SFLDG00002">
    <property type="entry name" value="C1.7:_P-type_atpase_like"/>
    <property type="match status" value="1"/>
</dbReference>
<keyword evidence="4 12" id="KW-0812">Transmembrane</keyword>
<dbReference type="Gene3D" id="3.40.1110.10">
    <property type="entry name" value="Calcium-transporting ATPase, cytoplasmic domain N"/>
    <property type="match status" value="1"/>
</dbReference>
<feature type="transmembrane region" description="Helical" evidence="12">
    <location>
        <begin position="282"/>
        <end position="303"/>
    </location>
</feature>
<evidence type="ECO:0000313" key="15">
    <source>
        <dbReference type="Proteomes" id="UP000557509"/>
    </source>
</evidence>
<keyword evidence="15" id="KW-1185">Reference proteome</keyword>